<dbReference type="RefSeq" id="WP_185681397.1">
    <property type="nucleotide sequence ID" value="NZ_CACVBY010000147.1"/>
</dbReference>
<evidence type="ECO:0008006" key="3">
    <source>
        <dbReference type="Google" id="ProtNLM"/>
    </source>
</evidence>
<dbReference type="Proteomes" id="UP000445309">
    <property type="component" value="Unassembled WGS sequence"/>
</dbReference>
<name>A0A6N4XTF3_9FLAO</name>
<keyword evidence="2" id="KW-1185">Reference proteome</keyword>
<reference evidence="1 2" key="1">
    <citation type="submission" date="2020-01" db="EMBL/GenBank/DDBJ databases">
        <authorList>
            <person name="Rodrigo-Torres L."/>
            <person name="Arahal R. D."/>
            <person name="Lucena T."/>
        </authorList>
    </citation>
    <scope>NUCLEOTIDE SEQUENCE [LARGE SCALE GENOMIC DNA]</scope>
    <source>
        <strain evidence="1 2">CECT 9393</strain>
    </source>
</reference>
<protein>
    <recommendedName>
        <fullName evidence="3">Peptidase M28</fullName>
    </recommendedName>
</protein>
<sequence>MKRNHFFTWPFAVLATQLSWAQIKIEANEKMNPMVQNFVNEVNTNSQLEDMAYELLDGIGPRLVGTPEMLAANEWCRILKN</sequence>
<dbReference type="AlphaFoldDB" id="A0A6N4XTF3"/>
<evidence type="ECO:0000313" key="1">
    <source>
        <dbReference type="EMBL" id="CAA7393029.1"/>
    </source>
</evidence>
<dbReference type="EMBL" id="CACVBY010000147">
    <property type="protein sequence ID" value="CAA7393029.1"/>
    <property type="molecule type" value="Genomic_DNA"/>
</dbReference>
<accession>A0A6N4XTF3</accession>
<gene>
    <name evidence="1" type="ORF">CHRY9393_03446</name>
</gene>
<organism evidence="1 2">
    <name type="scientific">Chryseobacterium fistulae</name>
    <dbReference type="NCBI Taxonomy" id="2675058"/>
    <lineage>
        <taxon>Bacteria</taxon>
        <taxon>Pseudomonadati</taxon>
        <taxon>Bacteroidota</taxon>
        <taxon>Flavobacteriia</taxon>
        <taxon>Flavobacteriales</taxon>
        <taxon>Weeksellaceae</taxon>
        <taxon>Chryseobacterium group</taxon>
        <taxon>Chryseobacterium</taxon>
    </lineage>
</organism>
<evidence type="ECO:0000313" key="2">
    <source>
        <dbReference type="Proteomes" id="UP000445309"/>
    </source>
</evidence>
<proteinExistence type="predicted"/>